<dbReference type="EMBL" id="BAAACG010000003">
    <property type="protein sequence ID" value="GAA0734194.1"/>
    <property type="molecule type" value="Genomic_DNA"/>
</dbReference>
<feature type="repeat" description="TPR" evidence="3">
    <location>
        <begin position="115"/>
        <end position="148"/>
    </location>
</feature>
<dbReference type="InterPro" id="IPR050498">
    <property type="entry name" value="Ycf3"/>
</dbReference>
<evidence type="ECO:0000256" key="2">
    <source>
        <dbReference type="ARBA" id="ARBA00022803"/>
    </source>
</evidence>
<evidence type="ECO:0000256" key="3">
    <source>
        <dbReference type="PROSITE-ProRule" id="PRU00339"/>
    </source>
</evidence>
<dbReference type="RefSeq" id="WP_343758719.1">
    <property type="nucleotide sequence ID" value="NZ_BAAACG010000003.1"/>
</dbReference>
<evidence type="ECO:0000256" key="6">
    <source>
        <dbReference type="SAM" id="Phobius"/>
    </source>
</evidence>
<dbReference type="PROSITE" id="PS50005">
    <property type="entry name" value="TPR"/>
    <property type="match status" value="1"/>
</dbReference>
<protein>
    <recommendedName>
        <fullName evidence="9">Tetratricopeptide repeat protein</fullName>
    </recommendedName>
</protein>
<dbReference type="NCBIfam" id="NF047558">
    <property type="entry name" value="TPR_END_plus"/>
    <property type="match status" value="1"/>
</dbReference>
<dbReference type="InterPro" id="IPR019734">
    <property type="entry name" value="TPR_rpt"/>
</dbReference>
<proteinExistence type="predicted"/>
<dbReference type="SUPFAM" id="SSF48452">
    <property type="entry name" value="TPR-like"/>
    <property type="match status" value="1"/>
</dbReference>
<keyword evidence="6" id="KW-0472">Membrane</keyword>
<gene>
    <name evidence="7" type="ORF">GCM10008906_06040</name>
</gene>
<dbReference type="PANTHER" id="PTHR44858">
    <property type="entry name" value="TETRATRICOPEPTIDE REPEAT PROTEIN 6"/>
    <property type="match status" value="1"/>
</dbReference>
<keyword evidence="6" id="KW-1133">Transmembrane helix</keyword>
<dbReference type="PANTHER" id="PTHR44858:SF1">
    <property type="entry name" value="UDP-N-ACETYLGLUCOSAMINE--PEPTIDE N-ACETYLGLUCOSAMINYLTRANSFERASE SPINDLY-RELATED"/>
    <property type="match status" value="1"/>
</dbReference>
<feature type="transmembrane region" description="Helical" evidence="6">
    <location>
        <begin position="21"/>
        <end position="39"/>
    </location>
</feature>
<dbReference type="InterPro" id="IPR011990">
    <property type="entry name" value="TPR-like_helical_dom_sf"/>
</dbReference>
<sequence>MSKINDNKIGNKIFGRFSVKTKLIIFLILAIVAGGSVLLNNTSKKNKINKDNQNVKTSIKSKEKKEIKKIDETKNKKQEELEKKSEEGRKAFFNKEYEKAISIENEVIKEDENFYKAYNIKGITLCYSGNFKEGMKNIDKALKINPDFGYGRFNKALAYELYEHFDEALKWYDKALEIEKYEWSYYGKASIYGRRGDAKNTVKYLKLAIEKSKGVKEEAKTEKDFDPVRNSKEFKELIK</sequence>
<keyword evidence="8" id="KW-1185">Reference proteome</keyword>
<evidence type="ECO:0000256" key="4">
    <source>
        <dbReference type="SAM" id="Coils"/>
    </source>
</evidence>
<dbReference type="SMART" id="SM00028">
    <property type="entry name" value="TPR"/>
    <property type="match status" value="2"/>
</dbReference>
<keyword evidence="4" id="KW-0175">Coiled coil</keyword>
<dbReference type="Gene3D" id="1.25.40.10">
    <property type="entry name" value="Tetratricopeptide repeat domain"/>
    <property type="match status" value="1"/>
</dbReference>
<evidence type="ECO:0000256" key="1">
    <source>
        <dbReference type="ARBA" id="ARBA00022737"/>
    </source>
</evidence>
<keyword evidence="6" id="KW-0812">Transmembrane</keyword>
<organism evidence="7 8">
    <name type="scientific">Clostridium oceanicum</name>
    <dbReference type="NCBI Taxonomy" id="1543"/>
    <lineage>
        <taxon>Bacteria</taxon>
        <taxon>Bacillati</taxon>
        <taxon>Bacillota</taxon>
        <taxon>Clostridia</taxon>
        <taxon>Eubacteriales</taxon>
        <taxon>Clostridiaceae</taxon>
        <taxon>Clostridium</taxon>
    </lineage>
</organism>
<keyword evidence="1" id="KW-0677">Repeat</keyword>
<keyword evidence="2 3" id="KW-0802">TPR repeat</keyword>
<evidence type="ECO:0000256" key="5">
    <source>
        <dbReference type="SAM" id="MobiDB-lite"/>
    </source>
</evidence>
<feature type="region of interest" description="Disordered" evidence="5">
    <location>
        <begin position="215"/>
        <end position="239"/>
    </location>
</feature>
<evidence type="ECO:0008006" key="9">
    <source>
        <dbReference type="Google" id="ProtNLM"/>
    </source>
</evidence>
<comment type="caution">
    <text evidence="7">The sequence shown here is derived from an EMBL/GenBank/DDBJ whole genome shotgun (WGS) entry which is preliminary data.</text>
</comment>
<reference evidence="8" key="1">
    <citation type="journal article" date="2019" name="Int. J. Syst. Evol. Microbiol.">
        <title>The Global Catalogue of Microorganisms (GCM) 10K type strain sequencing project: providing services to taxonomists for standard genome sequencing and annotation.</title>
        <authorList>
            <consortium name="The Broad Institute Genomics Platform"/>
            <consortium name="The Broad Institute Genome Sequencing Center for Infectious Disease"/>
            <person name="Wu L."/>
            <person name="Ma J."/>
        </authorList>
    </citation>
    <scope>NUCLEOTIDE SEQUENCE [LARGE SCALE GENOMIC DNA]</scope>
    <source>
        <strain evidence="8">JCM 1407</strain>
    </source>
</reference>
<evidence type="ECO:0000313" key="8">
    <source>
        <dbReference type="Proteomes" id="UP001501510"/>
    </source>
</evidence>
<accession>A0ABP3UHD3</accession>
<dbReference type="Proteomes" id="UP001501510">
    <property type="component" value="Unassembled WGS sequence"/>
</dbReference>
<name>A0ABP3UHD3_9CLOT</name>
<evidence type="ECO:0000313" key="7">
    <source>
        <dbReference type="EMBL" id="GAA0734194.1"/>
    </source>
</evidence>
<dbReference type="Pfam" id="PF13181">
    <property type="entry name" value="TPR_8"/>
    <property type="match status" value="2"/>
</dbReference>
<feature type="coiled-coil region" evidence="4">
    <location>
        <begin position="60"/>
        <end position="87"/>
    </location>
</feature>